<organism evidence="4 5">
    <name type="scientific">Aspergillus hiratsukae</name>
    <dbReference type="NCBI Taxonomy" id="1194566"/>
    <lineage>
        <taxon>Eukaryota</taxon>
        <taxon>Fungi</taxon>
        <taxon>Dikarya</taxon>
        <taxon>Ascomycota</taxon>
        <taxon>Pezizomycotina</taxon>
        <taxon>Eurotiomycetes</taxon>
        <taxon>Eurotiomycetidae</taxon>
        <taxon>Eurotiales</taxon>
        <taxon>Aspergillaceae</taxon>
        <taxon>Aspergillus</taxon>
        <taxon>Aspergillus subgen. Fumigati</taxon>
    </lineage>
</organism>
<reference evidence="4" key="1">
    <citation type="submission" date="2020-06" db="EMBL/GenBank/DDBJ databases">
        <title>Draft genome sequences of strains closely related to Aspergillus parafelis and Aspergillus hiratsukae.</title>
        <authorList>
            <person name="Dos Santos R.A.C."/>
            <person name="Rivero-Menendez O."/>
            <person name="Steenwyk J.L."/>
            <person name="Mead M.E."/>
            <person name="Goldman G.H."/>
            <person name="Alastruey-Izquierdo A."/>
            <person name="Rokas A."/>
        </authorList>
    </citation>
    <scope>NUCLEOTIDE SEQUENCE</scope>
    <source>
        <strain evidence="4">CNM-CM6106</strain>
    </source>
</reference>
<dbReference type="PANTHER" id="PTHR11552">
    <property type="entry name" value="GLUCOSE-METHANOL-CHOLINE GMC OXIDOREDUCTASE"/>
    <property type="match status" value="1"/>
</dbReference>
<feature type="domain" description="Glucose-methanol-choline oxidoreductase C-terminal" evidence="3">
    <location>
        <begin position="21"/>
        <end position="153"/>
    </location>
</feature>
<evidence type="ECO:0000259" key="3">
    <source>
        <dbReference type="Pfam" id="PF05199"/>
    </source>
</evidence>
<feature type="compositionally biased region" description="Polar residues" evidence="2">
    <location>
        <begin position="348"/>
        <end position="366"/>
    </location>
</feature>
<proteinExistence type="inferred from homology"/>
<dbReference type="GO" id="GO:0050660">
    <property type="term" value="F:flavin adenine dinucleotide binding"/>
    <property type="evidence" value="ECO:0007669"/>
    <property type="project" value="InterPro"/>
</dbReference>
<evidence type="ECO:0000313" key="5">
    <source>
        <dbReference type="Proteomes" id="UP000662466"/>
    </source>
</evidence>
<dbReference type="SUPFAM" id="SSF51905">
    <property type="entry name" value="FAD/NAD(P)-binding domain"/>
    <property type="match status" value="1"/>
</dbReference>
<dbReference type="Gene3D" id="3.50.50.60">
    <property type="entry name" value="FAD/NAD(P)-binding domain"/>
    <property type="match status" value="1"/>
</dbReference>
<protein>
    <recommendedName>
        <fullName evidence="3">Glucose-methanol-choline oxidoreductase C-terminal domain-containing protein</fullName>
    </recommendedName>
</protein>
<gene>
    <name evidence="4" type="ORF">CNMCM6106_007854</name>
</gene>
<dbReference type="AlphaFoldDB" id="A0A8H6PK57"/>
<dbReference type="InterPro" id="IPR007867">
    <property type="entry name" value="GMC_OxRtase_C"/>
</dbReference>
<dbReference type="Proteomes" id="UP000662466">
    <property type="component" value="Unassembled WGS sequence"/>
</dbReference>
<dbReference type="InterPro" id="IPR036188">
    <property type="entry name" value="FAD/NAD-bd_sf"/>
</dbReference>
<feature type="compositionally biased region" description="Polar residues" evidence="2">
    <location>
        <begin position="375"/>
        <end position="397"/>
    </location>
</feature>
<dbReference type="Pfam" id="PF05199">
    <property type="entry name" value="GMC_oxred_C"/>
    <property type="match status" value="1"/>
</dbReference>
<dbReference type="PANTHER" id="PTHR11552:SF138">
    <property type="entry name" value="DEHYDROGENASE PKFF-RELATED"/>
    <property type="match status" value="1"/>
</dbReference>
<evidence type="ECO:0000256" key="2">
    <source>
        <dbReference type="SAM" id="MobiDB-lite"/>
    </source>
</evidence>
<comment type="caution">
    <text evidence="4">The sequence shown here is derived from an EMBL/GenBank/DDBJ whole genome shotgun (WGS) entry which is preliminary data.</text>
</comment>
<dbReference type="EMBL" id="JACBAF010002316">
    <property type="protein sequence ID" value="KAF7155942.1"/>
    <property type="molecule type" value="Genomic_DNA"/>
</dbReference>
<accession>A0A8H6PK57</accession>
<feature type="region of interest" description="Disordered" evidence="2">
    <location>
        <begin position="346"/>
        <end position="397"/>
    </location>
</feature>
<comment type="similarity">
    <text evidence="1">Belongs to the GMC oxidoreductase family.</text>
</comment>
<dbReference type="SUPFAM" id="SSF54373">
    <property type="entry name" value="FAD-linked reductases, C-terminal domain"/>
    <property type="match status" value="1"/>
</dbReference>
<name>A0A8H6PK57_9EURO</name>
<evidence type="ECO:0000256" key="1">
    <source>
        <dbReference type="ARBA" id="ARBA00010790"/>
    </source>
</evidence>
<sequence>MADQPKDGYQYASIMGTLVAPTSRGSVTIASGNISEPPLINPTWLATETDQKMAVAIFKRVREAFQSPAMAPVVIGEEYFPGPGVQTDEEILDFIRDNVMTIFHPACTCKMGVESDPMAVVDNQGRVFGTDGLRVIDASAFPILPPGHPQATVCSALASPGHHSFNNSTIPSHHSSTYTLLSTGGAGGGKPIHTGENGNGYPQPTTAVVPGRPSGSVSTITEIVTKTTFKPCSTRIHTQSGTTYYSTWLTTSTYETTSCYTTHVPPATRPLTTTVNVGAANSCPPPSTVTVTVTVSGGSSGNTATYTQAPAPNGGSGSGPGPCKHCETITYTNPYGYTTTIVIPPISEPTNTATTRSTDVGTTTKPTLPVGTGTGTALSHSHSHTRGSLSGTGTPTETKTWHLERRMVRV</sequence>
<dbReference type="Gene3D" id="3.30.560.10">
    <property type="entry name" value="Glucose Oxidase, domain 3"/>
    <property type="match status" value="1"/>
</dbReference>
<dbReference type="GO" id="GO:0016614">
    <property type="term" value="F:oxidoreductase activity, acting on CH-OH group of donors"/>
    <property type="evidence" value="ECO:0007669"/>
    <property type="project" value="InterPro"/>
</dbReference>
<dbReference type="InterPro" id="IPR012132">
    <property type="entry name" value="GMC_OxRdtase"/>
</dbReference>
<evidence type="ECO:0000313" key="4">
    <source>
        <dbReference type="EMBL" id="KAF7155942.1"/>
    </source>
</evidence>
<dbReference type="GO" id="GO:0044550">
    <property type="term" value="P:secondary metabolite biosynthetic process"/>
    <property type="evidence" value="ECO:0007669"/>
    <property type="project" value="TreeGrafter"/>
</dbReference>